<dbReference type="EMBL" id="POUA01000095">
    <property type="protein sequence ID" value="PZG46572.1"/>
    <property type="molecule type" value="Genomic_DNA"/>
</dbReference>
<evidence type="ECO:0000313" key="8">
    <source>
        <dbReference type="Proteomes" id="UP000248544"/>
    </source>
</evidence>
<evidence type="ECO:0000256" key="2">
    <source>
        <dbReference type="ARBA" id="ARBA00005582"/>
    </source>
</evidence>
<evidence type="ECO:0000256" key="3">
    <source>
        <dbReference type="ARBA" id="ARBA00022801"/>
    </source>
</evidence>
<comment type="caution">
    <text evidence="7">The sequence shown here is derived from an EMBL/GenBank/DDBJ whole genome shotgun (WGS) entry which is preliminary data.</text>
</comment>
<dbReference type="PROSITE" id="PS51462">
    <property type="entry name" value="NUDIX"/>
    <property type="match status" value="1"/>
</dbReference>
<dbReference type="Proteomes" id="UP000248544">
    <property type="component" value="Unassembled WGS sequence"/>
</dbReference>
<dbReference type="InterPro" id="IPR020476">
    <property type="entry name" value="Nudix_hydrolase"/>
</dbReference>
<dbReference type="Gene3D" id="3.90.79.10">
    <property type="entry name" value="Nucleoside Triphosphate Pyrophosphohydrolase"/>
    <property type="match status" value="1"/>
</dbReference>
<dbReference type="InterPro" id="IPR015797">
    <property type="entry name" value="NUDIX_hydrolase-like_dom_sf"/>
</dbReference>
<name>A0A2W2GFH1_9ACTN</name>
<dbReference type="PANTHER" id="PTHR43046:SF16">
    <property type="entry name" value="ADP-RIBOSE PYROPHOSPHATASE YJHB-RELATED"/>
    <property type="match status" value="1"/>
</dbReference>
<feature type="region of interest" description="Disordered" evidence="5">
    <location>
        <begin position="1"/>
        <end position="21"/>
    </location>
</feature>
<dbReference type="Pfam" id="PF00293">
    <property type="entry name" value="NUDIX"/>
    <property type="match status" value="1"/>
</dbReference>
<dbReference type="InterPro" id="IPR020084">
    <property type="entry name" value="NUDIX_hydrolase_CS"/>
</dbReference>
<dbReference type="InterPro" id="IPR000086">
    <property type="entry name" value="NUDIX_hydrolase_dom"/>
</dbReference>
<comment type="cofactor">
    <cofactor evidence="1">
        <name>Mg(2+)</name>
        <dbReference type="ChEBI" id="CHEBI:18420"/>
    </cofactor>
</comment>
<comment type="similarity">
    <text evidence="2 4">Belongs to the Nudix hydrolase family.</text>
</comment>
<dbReference type="PROSITE" id="PS00893">
    <property type="entry name" value="NUDIX_BOX"/>
    <property type="match status" value="1"/>
</dbReference>
<sequence>MARIDYYDDPNAPEPKSVVPGGSAVVVDDGGRVLLHRRRDSGLWALPGGVMDLGESITEAVIREVAEETGVIVEVTGLVGVYSDPRHVIAYSDGEVRQQSNVCLRARPVGGTAHVTDEAREVRWVIPDDIDTLETHPTQRLRIRHALDSARSSPYLG</sequence>
<evidence type="ECO:0000256" key="4">
    <source>
        <dbReference type="RuleBase" id="RU003476"/>
    </source>
</evidence>
<protein>
    <submittedName>
        <fullName evidence="7">DNA mismatch repair protein MutT</fullName>
    </submittedName>
</protein>
<dbReference type="RefSeq" id="WP_111167695.1">
    <property type="nucleotide sequence ID" value="NZ_POUA01000095.1"/>
</dbReference>
<dbReference type="PANTHER" id="PTHR43046">
    <property type="entry name" value="GDP-MANNOSE MANNOSYL HYDROLASE"/>
    <property type="match status" value="1"/>
</dbReference>
<proteinExistence type="inferred from homology"/>
<evidence type="ECO:0000259" key="6">
    <source>
        <dbReference type="PROSITE" id="PS51462"/>
    </source>
</evidence>
<dbReference type="GO" id="GO:0016787">
    <property type="term" value="F:hydrolase activity"/>
    <property type="evidence" value="ECO:0007669"/>
    <property type="project" value="UniProtKB-KW"/>
</dbReference>
<feature type="domain" description="Nudix hydrolase" evidence="6">
    <location>
        <begin position="17"/>
        <end position="147"/>
    </location>
</feature>
<evidence type="ECO:0000256" key="5">
    <source>
        <dbReference type="SAM" id="MobiDB-lite"/>
    </source>
</evidence>
<gene>
    <name evidence="7" type="ORF">C1I98_14465</name>
</gene>
<evidence type="ECO:0000256" key="1">
    <source>
        <dbReference type="ARBA" id="ARBA00001946"/>
    </source>
</evidence>
<keyword evidence="3 4" id="KW-0378">Hydrolase</keyword>
<organism evidence="7 8">
    <name type="scientific">Spongiactinospora gelatinilytica</name>
    <dbReference type="NCBI Taxonomy" id="2666298"/>
    <lineage>
        <taxon>Bacteria</taxon>
        <taxon>Bacillati</taxon>
        <taxon>Actinomycetota</taxon>
        <taxon>Actinomycetes</taxon>
        <taxon>Streptosporangiales</taxon>
        <taxon>Streptosporangiaceae</taxon>
        <taxon>Spongiactinospora</taxon>
    </lineage>
</organism>
<keyword evidence="8" id="KW-1185">Reference proteome</keyword>
<dbReference type="SUPFAM" id="SSF55811">
    <property type="entry name" value="Nudix"/>
    <property type="match status" value="1"/>
</dbReference>
<dbReference type="AlphaFoldDB" id="A0A2W2GFH1"/>
<accession>A0A2W2GFH1</accession>
<reference evidence="7 8" key="1">
    <citation type="submission" date="2018-01" db="EMBL/GenBank/DDBJ databases">
        <title>Draft genome sequence of Sphaerisporangium sp. 7K107.</title>
        <authorList>
            <person name="Sahin N."/>
            <person name="Saygin H."/>
            <person name="Ay H."/>
        </authorList>
    </citation>
    <scope>NUCLEOTIDE SEQUENCE [LARGE SCALE GENOMIC DNA]</scope>
    <source>
        <strain evidence="7 8">7K107</strain>
    </source>
</reference>
<dbReference type="PRINTS" id="PR00502">
    <property type="entry name" value="NUDIXFAMILY"/>
</dbReference>
<evidence type="ECO:0000313" key="7">
    <source>
        <dbReference type="EMBL" id="PZG46572.1"/>
    </source>
</evidence>